<dbReference type="Pfam" id="PF11453">
    <property type="entry name" value="DUF2950"/>
    <property type="match status" value="1"/>
</dbReference>
<keyword evidence="1" id="KW-0732">Signal</keyword>
<dbReference type="Proteomes" id="UP000435138">
    <property type="component" value="Unassembled WGS sequence"/>
</dbReference>
<evidence type="ECO:0000313" key="2">
    <source>
        <dbReference type="EMBL" id="MQY45023.1"/>
    </source>
</evidence>
<comment type="caution">
    <text evidence="2">The sequence shown here is derived from an EMBL/GenBank/DDBJ whole genome shotgun (WGS) entry which is preliminary data.</text>
</comment>
<protein>
    <submittedName>
        <fullName evidence="2">DUF2950 family protein</fullName>
    </submittedName>
</protein>
<evidence type="ECO:0000256" key="1">
    <source>
        <dbReference type="SAM" id="SignalP"/>
    </source>
</evidence>
<accession>A0A6A8A2J5</accession>
<dbReference type="RefSeq" id="WP_153352528.1">
    <property type="nucleotide sequence ID" value="NZ_WIXI01000022.1"/>
</dbReference>
<name>A0A6A8A2J5_9HYPH</name>
<dbReference type="AlphaFoldDB" id="A0A6A8A2J5"/>
<gene>
    <name evidence="2" type="ORF">GAO09_02905</name>
</gene>
<evidence type="ECO:0000313" key="3">
    <source>
        <dbReference type="Proteomes" id="UP000435138"/>
    </source>
</evidence>
<keyword evidence="3" id="KW-1185">Reference proteome</keyword>
<feature type="signal peptide" evidence="1">
    <location>
        <begin position="1"/>
        <end position="26"/>
    </location>
</feature>
<dbReference type="InterPro" id="IPR021556">
    <property type="entry name" value="DUF2950"/>
</dbReference>
<feature type="chain" id="PRO_5025407955" evidence="1">
    <location>
        <begin position="27"/>
        <end position="311"/>
    </location>
</feature>
<dbReference type="EMBL" id="WIXI01000022">
    <property type="protein sequence ID" value="MQY45023.1"/>
    <property type="molecule type" value="Genomic_DNA"/>
</dbReference>
<organism evidence="2 3">
    <name type="scientific">Endobacterium cereale</name>
    <dbReference type="NCBI Taxonomy" id="2663029"/>
    <lineage>
        <taxon>Bacteria</taxon>
        <taxon>Pseudomonadati</taxon>
        <taxon>Pseudomonadota</taxon>
        <taxon>Alphaproteobacteria</taxon>
        <taxon>Hyphomicrobiales</taxon>
        <taxon>Rhizobiaceae</taxon>
        <taxon>Endobacterium</taxon>
    </lineage>
</organism>
<sequence length="311" mass="33771">MRVGRKSSVPMTVAAGLLMLPVTVNSAEGPNLDGLISEAPSQEFSSADEAMSAFKEAAAASDLDKLAAIIGLNADRLKSTEGINDVVALVKEGVSRRIGLETNKDQSIIDIGDIMWPFPFPIEKMENGKFAFDPVTGVEEIVNRRVGENEIETIETVLGYIDAQEEYASEDRDGDGVLEYAQKLVSSAGRADGLYWPEGQGLGFSPASSFINFVQFNSKEEKGYFGYRYKVLSRQGSNIAGGAYDYVINGNMIAGYGLVAWPVKYGETGVKTFVVNRNGIVYQADLGDETDKIAPNISQFNPDDRWSVTDD</sequence>
<proteinExistence type="predicted"/>
<reference evidence="2 3" key="1">
    <citation type="submission" date="2019-11" db="EMBL/GenBank/DDBJ databases">
        <title>Genome analysis of Rhizobacterium cereale a novel genus and species isolated from maize roots in North Spain.</title>
        <authorList>
            <person name="Menendez E."/>
            <person name="Flores-Felix J.D."/>
            <person name="Ramirez-Bahena M.-H."/>
            <person name="Igual J.M."/>
            <person name="Garcia-Fraile P."/>
            <person name="Peix A."/>
            <person name="Velazquez E."/>
        </authorList>
    </citation>
    <scope>NUCLEOTIDE SEQUENCE [LARGE SCALE GENOMIC DNA]</scope>
    <source>
        <strain evidence="2 3">RZME27</strain>
    </source>
</reference>